<dbReference type="SFLD" id="SFLDG01138">
    <property type="entry name" value="C1.6.2:_Deoxy-d-mannose-octulo"/>
    <property type="match status" value="1"/>
</dbReference>
<evidence type="ECO:0000256" key="9">
    <source>
        <dbReference type="ARBA" id="ARBA00022842"/>
    </source>
</evidence>
<evidence type="ECO:0000256" key="8">
    <source>
        <dbReference type="ARBA" id="ARBA00022801"/>
    </source>
</evidence>
<dbReference type="PANTHER" id="PTHR21485:SF3">
    <property type="entry name" value="N-ACYLNEURAMINATE CYTIDYLYLTRANSFERASE"/>
    <property type="match status" value="1"/>
</dbReference>
<feature type="binding site" evidence="12">
    <location>
        <position position="109"/>
    </location>
    <ligand>
        <name>Mg(2+)</name>
        <dbReference type="ChEBI" id="CHEBI:18420"/>
    </ligand>
</feature>
<evidence type="ECO:0000256" key="1">
    <source>
        <dbReference type="ARBA" id="ARBA00000898"/>
    </source>
</evidence>
<comment type="caution">
    <text evidence="13">The sequence shown here is derived from an EMBL/GenBank/DDBJ whole genome shotgun (WGS) entry which is preliminary data.</text>
</comment>
<dbReference type="PANTHER" id="PTHR21485">
    <property type="entry name" value="HAD SUPERFAMILY MEMBERS CMAS AND KDSC"/>
    <property type="match status" value="1"/>
</dbReference>
<dbReference type="GO" id="GO:0019143">
    <property type="term" value="F:3-deoxy-manno-octulosonate-8-phosphatase activity"/>
    <property type="evidence" value="ECO:0007669"/>
    <property type="project" value="UniProtKB-UniRule"/>
</dbReference>
<dbReference type="PIRSF" id="PIRSF006118">
    <property type="entry name" value="KDO8-P_Ptase"/>
    <property type="match status" value="1"/>
</dbReference>
<dbReference type="InterPro" id="IPR036412">
    <property type="entry name" value="HAD-like_sf"/>
</dbReference>
<accession>A0A364LMK9</accession>
<comment type="catalytic activity">
    <reaction evidence="1 11">
        <text>3-deoxy-alpha-D-manno-2-octulosonate-8-phosphate + H2O = 3-deoxy-alpha-D-manno-oct-2-ulosonate + phosphate</text>
        <dbReference type="Rhea" id="RHEA:11500"/>
        <dbReference type="ChEBI" id="CHEBI:15377"/>
        <dbReference type="ChEBI" id="CHEBI:43474"/>
        <dbReference type="ChEBI" id="CHEBI:85985"/>
        <dbReference type="ChEBI" id="CHEBI:85986"/>
        <dbReference type="EC" id="3.1.3.45"/>
    </reaction>
</comment>
<keyword evidence="7 11" id="KW-0479">Metal-binding</keyword>
<dbReference type="Pfam" id="PF08282">
    <property type="entry name" value="Hydrolase_3"/>
    <property type="match status" value="1"/>
</dbReference>
<sequence>MNDPIQRASKIKCLICDLDGVMTDGSIYMSQTGFDLKVLNALDGVGINMLIKNDIKFAILTTSEISSITHHLERFGVICYTGLSDKLPSYYHLKEELQLDDEAIAYCGDDLPDLAVMSRVGLSIAVANAVVQVKDISHWQTKNEGGHGAVREVCEFILSAQNKLESTIEDYYRRTV</sequence>
<dbReference type="Proteomes" id="UP000249458">
    <property type="component" value="Unassembled WGS sequence"/>
</dbReference>
<dbReference type="NCBIfam" id="TIGR01670">
    <property type="entry name" value="KdsC-phosphatas"/>
    <property type="match status" value="1"/>
</dbReference>
<dbReference type="SFLD" id="SFLDS00003">
    <property type="entry name" value="Haloacid_Dehalogenase"/>
    <property type="match status" value="1"/>
</dbReference>
<dbReference type="FunFam" id="3.40.50.1000:FF:000029">
    <property type="entry name" value="3-deoxy-D-manno-octulosonate 8-phosphate phosphatase KdsC"/>
    <property type="match status" value="1"/>
</dbReference>
<comment type="function">
    <text evidence="11">Catalyzes the hydrolysis of 3-deoxy-D-manno-octulosonate 8-phosphate (KDO 8-P) to 3-deoxy-D-manno-octulosonate (KDO) and inorganic phosphate.</text>
</comment>
<protein>
    <recommendedName>
        <fullName evidence="6 11">3-deoxy-D-manno-octulosonate 8-phosphate phosphatase KdsC</fullName>
        <ecNumber evidence="5 11">3.1.3.45</ecNumber>
    </recommendedName>
    <alternativeName>
        <fullName evidence="10 11">KDO 8-P phosphatase</fullName>
    </alternativeName>
</protein>
<dbReference type="Gene3D" id="3.40.50.1000">
    <property type="entry name" value="HAD superfamily/HAD-like"/>
    <property type="match status" value="1"/>
</dbReference>
<evidence type="ECO:0000256" key="10">
    <source>
        <dbReference type="ARBA" id="ARBA00031051"/>
    </source>
</evidence>
<evidence type="ECO:0000313" key="14">
    <source>
        <dbReference type="Proteomes" id="UP000249458"/>
    </source>
</evidence>
<evidence type="ECO:0000256" key="12">
    <source>
        <dbReference type="PIRSR" id="PIRSR006118-2"/>
    </source>
</evidence>
<evidence type="ECO:0000256" key="3">
    <source>
        <dbReference type="ARBA" id="ARBA00005893"/>
    </source>
</evidence>
<dbReference type="InterPro" id="IPR023214">
    <property type="entry name" value="HAD_sf"/>
</dbReference>
<dbReference type="SFLD" id="SFLDG01136">
    <property type="entry name" value="C1.6:_Phosphoserine_Phosphatas"/>
    <property type="match status" value="1"/>
</dbReference>
<keyword evidence="8 11" id="KW-0378">Hydrolase</keyword>
<reference evidence="13 14" key="1">
    <citation type="submission" date="2017-02" db="EMBL/GenBank/DDBJ databases">
        <title>Legionella quilivanii strain from human: case report and whole genome sequencing analysis.</title>
        <authorList>
            <person name="Lalancette C."/>
            <person name="Leduc J.-M."/>
            <person name="Levesque S."/>
            <person name="Fournier E."/>
            <person name="Saoud J."/>
            <person name="Faucher S.P."/>
            <person name="Bernard K."/>
            <person name="Martineau C."/>
            <person name="Longtin J."/>
        </authorList>
    </citation>
    <scope>NUCLEOTIDE SEQUENCE [LARGE SCALE GENOMIC DNA]</scope>
    <source>
        <strain evidence="13 14">ID143958</strain>
    </source>
</reference>
<feature type="binding site" evidence="12">
    <location>
        <position position="19"/>
    </location>
    <ligand>
        <name>substrate</name>
    </ligand>
</feature>
<dbReference type="EC" id="3.1.3.45" evidence="5 11"/>
<evidence type="ECO:0000313" key="13">
    <source>
        <dbReference type="EMBL" id="RAP38113.1"/>
    </source>
</evidence>
<name>A0A364LMK9_9GAMM</name>
<keyword evidence="9 11" id="KW-0460">Magnesium</keyword>
<proteinExistence type="inferred from homology"/>
<dbReference type="SUPFAM" id="SSF56784">
    <property type="entry name" value="HAD-like"/>
    <property type="match status" value="1"/>
</dbReference>
<dbReference type="GO" id="GO:0008781">
    <property type="term" value="F:N-acylneuraminate cytidylyltransferase activity"/>
    <property type="evidence" value="ECO:0007669"/>
    <property type="project" value="TreeGrafter"/>
</dbReference>
<organism evidence="13 14">
    <name type="scientific">Legionella quinlivanii</name>
    <dbReference type="NCBI Taxonomy" id="45073"/>
    <lineage>
        <taxon>Bacteria</taxon>
        <taxon>Pseudomonadati</taxon>
        <taxon>Pseudomonadota</taxon>
        <taxon>Gammaproteobacteria</taxon>
        <taxon>Legionellales</taxon>
        <taxon>Legionellaceae</taxon>
        <taxon>Legionella</taxon>
    </lineage>
</organism>
<comment type="subunit">
    <text evidence="4 11">Homotetramer.</text>
</comment>
<dbReference type="EMBL" id="MVJN01000002">
    <property type="protein sequence ID" value="RAP38113.1"/>
    <property type="molecule type" value="Genomic_DNA"/>
</dbReference>
<dbReference type="GO" id="GO:0009103">
    <property type="term" value="P:lipopolysaccharide biosynthetic process"/>
    <property type="evidence" value="ECO:0007669"/>
    <property type="project" value="UniProtKB-UniRule"/>
</dbReference>
<feature type="binding site" evidence="12">
    <location>
        <position position="17"/>
    </location>
    <ligand>
        <name>Mg(2+)</name>
        <dbReference type="ChEBI" id="CHEBI:18420"/>
    </ligand>
</feature>
<keyword evidence="11" id="KW-0448">Lipopolysaccharide biosynthesis</keyword>
<evidence type="ECO:0000256" key="7">
    <source>
        <dbReference type="ARBA" id="ARBA00022723"/>
    </source>
</evidence>
<dbReference type="GO" id="GO:0046872">
    <property type="term" value="F:metal ion binding"/>
    <property type="evidence" value="ECO:0007669"/>
    <property type="project" value="UniProtKB-UniRule"/>
</dbReference>
<comment type="cofactor">
    <cofactor evidence="2 11 12">
        <name>Mg(2+)</name>
        <dbReference type="ChEBI" id="CHEBI:18420"/>
    </cofactor>
</comment>
<evidence type="ECO:0000256" key="4">
    <source>
        <dbReference type="ARBA" id="ARBA00011881"/>
    </source>
</evidence>
<evidence type="ECO:0000256" key="11">
    <source>
        <dbReference type="PIRNR" id="PIRNR006118"/>
    </source>
</evidence>
<evidence type="ECO:0000256" key="2">
    <source>
        <dbReference type="ARBA" id="ARBA00001946"/>
    </source>
</evidence>
<comment type="similarity">
    <text evidence="3 11">Belongs to the KdsC family.</text>
</comment>
<dbReference type="InterPro" id="IPR010023">
    <property type="entry name" value="KdsC_fam"/>
</dbReference>
<evidence type="ECO:0000256" key="6">
    <source>
        <dbReference type="ARBA" id="ARBA00020092"/>
    </source>
</evidence>
<gene>
    <name evidence="13" type="ORF">B1207_02245</name>
</gene>
<dbReference type="InterPro" id="IPR050793">
    <property type="entry name" value="CMP-NeuNAc_synthase"/>
</dbReference>
<evidence type="ECO:0000256" key="5">
    <source>
        <dbReference type="ARBA" id="ARBA00013066"/>
    </source>
</evidence>
<dbReference type="AlphaFoldDB" id="A0A364LMK9"/>